<evidence type="ECO:0000313" key="8">
    <source>
        <dbReference type="Proteomes" id="UP001307889"/>
    </source>
</evidence>
<keyword evidence="2" id="KW-0719">Serine esterase</keyword>
<dbReference type="PROSITE" id="PS00122">
    <property type="entry name" value="CARBOXYLESTERASE_B_1"/>
    <property type="match status" value="1"/>
</dbReference>
<comment type="similarity">
    <text evidence="1 5">Belongs to the type-B carboxylesterase/lipase family.</text>
</comment>
<reference evidence="7 8" key="1">
    <citation type="submission" date="2023-09" db="EMBL/GenBank/DDBJ databases">
        <title>Nesidiocoris tenuis whole genome shotgun sequence.</title>
        <authorList>
            <person name="Shibata T."/>
            <person name="Shimoda M."/>
            <person name="Kobayashi T."/>
            <person name="Uehara T."/>
        </authorList>
    </citation>
    <scope>NUCLEOTIDE SEQUENCE [LARGE SCALE GENOMIC DNA]</scope>
    <source>
        <strain evidence="7 8">Japan</strain>
    </source>
</reference>
<dbReference type="PANTHER" id="PTHR43142">
    <property type="entry name" value="CARBOXYLIC ESTER HYDROLASE"/>
    <property type="match status" value="1"/>
</dbReference>
<evidence type="ECO:0000256" key="3">
    <source>
        <dbReference type="ARBA" id="ARBA00022801"/>
    </source>
</evidence>
<dbReference type="Pfam" id="PF00135">
    <property type="entry name" value="COesterase"/>
    <property type="match status" value="1"/>
</dbReference>
<sequence>MDLQLLWLLYGMICTWLQHVVDGSVIVETLDGKLEGYEDKSRFGKTFQAFEGVPYAKPPLGSLRFSEPQPVTPWEGVRPAKAPTICIGYTNFAPKDANLNKAYGQEDCLHLSIYTKSLDASAKKPVIVYIYGGGFGSRTLFGYYSKANYFMDYDIVLVQVNYRVAMFGFLDFYDGVLPKNVGLKDMLLGLKWVNKNIEFFGGDPNQVTVMGESAGAASAHFLAISPATEGLIHRAILLSGSGYTRWAWATSDHAKFVANHAAEFTNCTRPTTAETVDCLRAVDGESLIAVFPEIEKRFGTPDSPVNPFAPTISSIDSSEPFLRGFPKDWPPMKIPIITNFDTGEGLVLTMGMNPLIIGKEYDFSHVNERFDHYLLEVLMINDSLTPGKDDVLKFVKNRYFGGKDHLTPKDLDALVNLFTDTFFLAPLYELIQNTEGDVHLYKNDFQGVISFAPNFGKLNQTGHCTQLFHLFDYGLIPQMPEVDLAFSKDLLQALVDFSSGKKPLKWGSLEWPSTQKDEIKLLLLHSSGHKIVGCDDLKAEYETWHQLGPRRLAYN</sequence>
<evidence type="ECO:0000259" key="6">
    <source>
        <dbReference type="Pfam" id="PF00135"/>
    </source>
</evidence>
<evidence type="ECO:0000256" key="5">
    <source>
        <dbReference type="RuleBase" id="RU361235"/>
    </source>
</evidence>
<keyword evidence="5" id="KW-0732">Signal</keyword>
<dbReference type="InterPro" id="IPR019826">
    <property type="entry name" value="Carboxylesterase_B_AS"/>
</dbReference>
<feature type="chain" id="PRO_5044955572" description="Carboxylic ester hydrolase" evidence="5">
    <location>
        <begin position="24"/>
        <end position="555"/>
    </location>
</feature>
<dbReference type="PANTHER" id="PTHR43142:SF1">
    <property type="entry name" value="CARBOXYLIC ESTER HYDROLASE"/>
    <property type="match status" value="1"/>
</dbReference>
<gene>
    <name evidence="7" type="ORF">NTJ_06047</name>
</gene>
<organism evidence="7 8">
    <name type="scientific">Nesidiocoris tenuis</name>
    <dbReference type="NCBI Taxonomy" id="355587"/>
    <lineage>
        <taxon>Eukaryota</taxon>
        <taxon>Metazoa</taxon>
        <taxon>Ecdysozoa</taxon>
        <taxon>Arthropoda</taxon>
        <taxon>Hexapoda</taxon>
        <taxon>Insecta</taxon>
        <taxon>Pterygota</taxon>
        <taxon>Neoptera</taxon>
        <taxon>Paraneoptera</taxon>
        <taxon>Hemiptera</taxon>
        <taxon>Heteroptera</taxon>
        <taxon>Panheteroptera</taxon>
        <taxon>Cimicomorpha</taxon>
        <taxon>Miridae</taxon>
        <taxon>Dicyphina</taxon>
        <taxon>Nesidiocoris</taxon>
    </lineage>
</organism>
<dbReference type="Proteomes" id="UP001307889">
    <property type="component" value="Chromosome 4"/>
</dbReference>
<feature type="domain" description="Carboxylesterase type B" evidence="6">
    <location>
        <begin position="25"/>
        <end position="526"/>
    </location>
</feature>
<keyword evidence="8" id="KW-1185">Reference proteome</keyword>
<feature type="signal peptide" evidence="5">
    <location>
        <begin position="1"/>
        <end position="23"/>
    </location>
</feature>
<name>A0ABN7ALX2_9HEMI</name>
<protein>
    <recommendedName>
        <fullName evidence="5">Carboxylic ester hydrolase</fullName>
        <ecNumber evidence="5">3.1.1.-</ecNumber>
    </recommendedName>
</protein>
<dbReference type="SUPFAM" id="SSF53474">
    <property type="entry name" value="alpha/beta-Hydrolases"/>
    <property type="match status" value="1"/>
</dbReference>
<evidence type="ECO:0000256" key="2">
    <source>
        <dbReference type="ARBA" id="ARBA00022487"/>
    </source>
</evidence>
<accession>A0ABN7ALX2</accession>
<evidence type="ECO:0000313" key="7">
    <source>
        <dbReference type="EMBL" id="BES93238.1"/>
    </source>
</evidence>
<keyword evidence="4" id="KW-0325">Glycoprotein</keyword>
<proteinExistence type="inferred from homology"/>
<evidence type="ECO:0000256" key="4">
    <source>
        <dbReference type="ARBA" id="ARBA00023180"/>
    </source>
</evidence>
<dbReference type="InterPro" id="IPR002018">
    <property type="entry name" value="CarbesteraseB"/>
</dbReference>
<keyword evidence="3 5" id="KW-0378">Hydrolase</keyword>
<dbReference type="InterPro" id="IPR029058">
    <property type="entry name" value="AB_hydrolase_fold"/>
</dbReference>
<dbReference type="Gene3D" id="3.40.50.1820">
    <property type="entry name" value="alpha/beta hydrolase"/>
    <property type="match status" value="1"/>
</dbReference>
<evidence type="ECO:0000256" key="1">
    <source>
        <dbReference type="ARBA" id="ARBA00005964"/>
    </source>
</evidence>
<dbReference type="EMBL" id="AP028912">
    <property type="protein sequence ID" value="BES93238.1"/>
    <property type="molecule type" value="Genomic_DNA"/>
</dbReference>
<dbReference type="EC" id="3.1.1.-" evidence="5"/>